<keyword evidence="1" id="KW-0732">Signal</keyword>
<protein>
    <recommendedName>
        <fullName evidence="4">DUF4398 domain-containing protein</fullName>
    </recommendedName>
</protein>
<organism evidence="2 3">
    <name type="scientific">Batrachochytrium salamandrivorans</name>
    <dbReference type="NCBI Taxonomy" id="1357716"/>
    <lineage>
        <taxon>Eukaryota</taxon>
        <taxon>Fungi</taxon>
        <taxon>Fungi incertae sedis</taxon>
        <taxon>Chytridiomycota</taxon>
        <taxon>Chytridiomycota incertae sedis</taxon>
        <taxon>Chytridiomycetes</taxon>
        <taxon>Rhizophydiales</taxon>
        <taxon>Rhizophydiales incertae sedis</taxon>
        <taxon>Batrachochytrium</taxon>
    </lineage>
</organism>
<comment type="caution">
    <text evidence="2">The sequence shown here is derived from an EMBL/GenBank/DDBJ whole genome shotgun (WGS) entry which is preliminary data.</text>
</comment>
<dbReference type="Proteomes" id="UP001648503">
    <property type="component" value="Unassembled WGS sequence"/>
</dbReference>
<gene>
    <name evidence="2" type="ORF">BASA50_009396</name>
</gene>
<feature type="signal peptide" evidence="1">
    <location>
        <begin position="1"/>
        <end position="18"/>
    </location>
</feature>
<evidence type="ECO:0000256" key="1">
    <source>
        <dbReference type="SAM" id="SignalP"/>
    </source>
</evidence>
<evidence type="ECO:0000313" key="2">
    <source>
        <dbReference type="EMBL" id="KAH6590421.1"/>
    </source>
</evidence>
<name>A0ABQ8F202_9FUNG</name>
<sequence length="162" mass="16992">MKISILATVALFFACSQAAPVGSTSSVSDASGSLTATTIVARALTPSGSGGSSNDGPSDDFLALLVLEANLEVSSLLTRNAKFVLDQAQVYLDAADAALSAYLKQNPDAKPESDRELLILVNTVDIGKTNLKESATDYENKKKESDKDAEALEAFKKAHPNL</sequence>
<evidence type="ECO:0008006" key="4">
    <source>
        <dbReference type="Google" id="ProtNLM"/>
    </source>
</evidence>
<reference evidence="2 3" key="1">
    <citation type="submission" date="2021-02" db="EMBL/GenBank/DDBJ databases">
        <title>Variation within the Batrachochytrium salamandrivorans European outbreak.</title>
        <authorList>
            <person name="Kelly M."/>
            <person name="Pasmans F."/>
            <person name="Shea T.P."/>
            <person name="Munoz J.F."/>
            <person name="Carranza S."/>
            <person name="Cuomo C.A."/>
            <person name="Martel A."/>
        </authorList>
    </citation>
    <scope>NUCLEOTIDE SEQUENCE [LARGE SCALE GENOMIC DNA]</scope>
    <source>
        <strain evidence="2 3">AMFP18/2</strain>
    </source>
</reference>
<feature type="chain" id="PRO_5045831623" description="DUF4398 domain-containing protein" evidence="1">
    <location>
        <begin position="19"/>
        <end position="162"/>
    </location>
</feature>
<dbReference type="PROSITE" id="PS51257">
    <property type="entry name" value="PROKAR_LIPOPROTEIN"/>
    <property type="match status" value="1"/>
</dbReference>
<accession>A0ABQ8F202</accession>
<proteinExistence type="predicted"/>
<keyword evidence="3" id="KW-1185">Reference proteome</keyword>
<dbReference type="EMBL" id="JAFCIX010000433">
    <property type="protein sequence ID" value="KAH6590421.1"/>
    <property type="molecule type" value="Genomic_DNA"/>
</dbReference>
<evidence type="ECO:0000313" key="3">
    <source>
        <dbReference type="Proteomes" id="UP001648503"/>
    </source>
</evidence>